<evidence type="ECO:0000259" key="3">
    <source>
        <dbReference type="PROSITE" id="PS51229"/>
    </source>
</evidence>
<dbReference type="InterPro" id="IPR014764">
    <property type="entry name" value="DCN-prot"/>
</dbReference>
<evidence type="ECO:0000313" key="5">
    <source>
        <dbReference type="Proteomes" id="UP000030653"/>
    </source>
</evidence>
<protein>
    <recommendedName>
        <fullName evidence="2">Defective in cullin neddylation protein</fullName>
    </recommendedName>
</protein>
<feature type="domain" description="DCUN1" evidence="3">
    <location>
        <begin position="60"/>
        <end position="265"/>
    </location>
</feature>
<dbReference type="Pfam" id="PF14555">
    <property type="entry name" value="UBA_4"/>
    <property type="match status" value="1"/>
</dbReference>
<dbReference type="GO" id="GO:0031624">
    <property type="term" value="F:ubiquitin conjugating enzyme binding"/>
    <property type="evidence" value="ECO:0007669"/>
    <property type="project" value="TreeGrafter"/>
</dbReference>
<dbReference type="GO" id="GO:0032182">
    <property type="term" value="F:ubiquitin-like protein binding"/>
    <property type="evidence" value="ECO:0007669"/>
    <property type="project" value="TreeGrafter"/>
</dbReference>
<dbReference type="SUPFAM" id="SSF46934">
    <property type="entry name" value="UBA-like"/>
    <property type="match status" value="1"/>
</dbReference>
<dbReference type="STRING" id="1858805.M5FV73"/>
<dbReference type="GO" id="GO:0045116">
    <property type="term" value="P:protein neddylation"/>
    <property type="evidence" value="ECO:0007669"/>
    <property type="project" value="TreeGrafter"/>
</dbReference>
<dbReference type="InterPro" id="IPR009060">
    <property type="entry name" value="UBA-like_sf"/>
</dbReference>
<dbReference type="PROSITE" id="PS51229">
    <property type="entry name" value="DCUN1"/>
    <property type="match status" value="1"/>
</dbReference>
<dbReference type="PANTHER" id="PTHR12281">
    <property type="entry name" value="RP42 RELATED"/>
    <property type="match status" value="1"/>
</dbReference>
<keyword evidence="5" id="KW-1185">Reference proteome</keyword>
<name>M5FV73_DACPD</name>
<keyword evidence="1" id="KW-0833">Ubl conjugation pathway</keyword>
<evidence type="ECO:0000256" key="1">
    <source>
        <dbReference type="ARBA" id="ARBA00022786"/>
    </source>
</evidence>
<dbReference type="AlphaFoldDB" id="M5FV73"/>
<dbReference type="EMBL" id="JH795878">
    <property type="protein sequence ID" value="EJT97191.1"/>
    <property type="molecule type" value="Genomic_DNA"/>
</dbReference>
<accession>M5FV73</accession>
<evidence type="ECO:0000256" key="2">
    <source>
        <dbReference type="RuleBase" id="RU410713"/>
    </source>
</evidence>
<dbReference type="Pfam" id="PF03556">
    <property type="entry name" value="Cullin_binding"/>
    <property type="match status" value="1"/>
</dbReference>
<dbReference type="Gene3D" id="1.10.238.10">
    <property type="entry name" value="EF-hand"/>
    <property type="match status" value="1"/>
</dbReference>
<gene>
    <name evidence="4" type="ORF">DACRYDRAFT_25302</name>
</gene>
<dbReference type="InterPro" id="IPR005176">
    <property type="entry name" value="PONY_dom"/>
</dbReference>
<dbReference type="Gene3D" id="1.10.8.10">
    <property type="entry name" value="DNA helicase RuvA subunit, C-terminal domain"/>
    <property type="match status" value="1"/>
</dbReference>
<comment type="function">
    <text evidence="2">Neddylation of cullins play an essential role in the regulation of SCF-type complexes activity.</text>
</comment>
<proteinExistence type="predicted"/>
<dbReference type="Gene3D" id="1.10.238.200">
    <property type="entry name" value="Cullin, PONY binding domain"/>
    <property type="match status" value="1"/>
</dbReference>
<evidence type="ECO:0000313" key="4">
    <source>
        <dbReference type="EMBL" id="EJT97191.1"/>
    </source>
</evidence>
<organism evidence="4 5">
    <name type="scientific">Dacryopinax primogenitus (strain DJM 731)</name>
    <name type="common">Brown rot fungus</name>
    <dbReference type="NCBI Taxonomy" id="1858805"/>
    <lineage>
        <taxon>Eukaryota</taxon>
        <taxon>Fungi</taxon>
        <taxon>Dikarya</taxon>
        <taxon>Basidiomycota</taxon>
        <taxon>Agaricomycotina</taxon>
        <taxon>Dacrymycetes</taxon>
        <taxon>Dacrymycetales</taxon>
        <taxon>Dacrymycetaceae</taxon>
        <taxon>Dacryopinax</taxon>
    </lineage>
</organism>
<dbReference type="PANTHER" id="PTHR12281:SF31">
    <property type="entry name" value="DCN1-LIKE PROTEIN 3"/>
    <property type="match status" value="1"/>
</dbReference>
<reference evidence="4 5" key="1">
    <citation type="journal article" date="2012" name="Science">
        <title>The Paleozoic origin of enzymatic lignin decomposition reconstructed from 31 fungal genomes.</title>
        <authorList>
            <person name="Floudas D."/>
            <person name="Binder M."/>
            <person name="Riley R."/>
            <person name="Barry K."/>
            <person name="Blanchette R.A."/>
            <person name="Henrissat B."/>
            <person name="Martinez A.T."/>
            <person name="Otillar R."/>
            <person name="Spatafora J.W."/>
            <person name="Yadav J.S."/>
            <person name="Aerts A."/>
            <person name="Benoit I."/>
            <person name="Boyd A."/>
            <person name="Carlson A."/>
            <person name="Copeland A."/>
            <person name="Coutinho P.M."/>
            <person name="de Vries R.P."/>
            <person name="Ferreira P."/>
            <person name="Findley K."/>
            <person name="Foster B."/>
            <person name="Gaskell J."/>
            <person name="Glotzer D."/>
            <person name="Gorecki P."/>
            <person name="Heitman J."/>
            <person name="Hesse C."/>
            <person name="Hori C."/>
            <person name="Igarashi K."/>
            <person name="Jurgens J.A."/>
            <person name="Kallen N."/>
            <person name="Kersten P."/>
            <person name="Kohler A."/>
            <person name="Kuees U."/>
            <person name="Kumar T.K.A."/>
            <person name="Kuo A."/>
            <person name="LaButti K."/>
            <person name="Larrondo L.F."/>
            <person name="Lindquist E."/>
            <person name="Ling A."/>
            <person name="Lombard V."/>
            <person name="Lucas S."/>
            <person name="Lundell T."/>
            <person name="Martin R."/>
            <person name="McLaughlin D.J."/>
            <person name="Morgenstern I."/>
            <person name="Morin E."/>
            <person name="Murat C."/>
            <person name="Nagy L.G."/>
            <person name="Nolan M."/>
            <person name="Ohm R.A."/>
            <person name="Patyshakuliyeva A."/>
            <person name="Rokas A."/>
            <person name="Ruiz-Duenas F.J."/>
            <person name="Sabat G."/>
            <person name="Salamov A."/>
            <person name="Samejima M."/>
            <person name="Schmutz J."/>
            <person name="Slot J.C."/>
            <person name="St John F."/>
            <person name="Stenlid J."/>
            <person name="Sun H."/>
            <person name="Sun S."/>
            <person name="Syed K."/>
            <person name="Tsang A."/>
            <person name="Wiebenga A."/>
            <person name="Young D."/>
            <person name="Pisabarro A."/>
            <person name="Eastwood D.C."/>
            <person name="Martin F."/>
            <person name="Cullen D."/>
            <person name="Grigoriev I.V."/>
            <person name="Hibbett D.S."/>
        </authorList>
    </citation>
    <scope>NUCLEOTIDE SEQUENCE [LARGE SCALE GENOMIC DNA]</scope>
    <source>
        <strain evidence="4 5">DJM-731 SS1</strain>
    </source>
</reference>
<dbReference type="InterPro" id="IPR042460">
    <property type="entry name" value="DCN1-like_PONY"/>
</dbReference>
<dbReference type="Proteomes" id="UP000030653">
    <property type="component" value="Unassembled WGS sequence"/>
</dbReference>
<dbReference type="RefSeq" id="XP_040624089.1">
    <property type="nucleotide sequence ID" value="XM_040774110.1"/>
</dbReference>
<dbReference type="GeneID" id="63689172"/>
<sequence>MSRNSSVKIPRGQQEDLSQQFAVLTGSSPKEAMSFLKKYNWNINTAVDAWFTVPAHGSLPSAQKLGQVFDKYKDASDRIGIDGTIKLCEDLDVSPEDVVLLAIAHECKCPGVGEFTRDGWIGGLQSLGCESVDALKRLLPSLRQRLLSDPVYFKAVYFSTFGFAKPPDSRVLPLDSALAYQALLVPPALQLGQKGALASERPPGFGMREWAWWEEFLGKSSVKAMTKDVWNNFIDFVRQIDSEFKMHDLEAAWPSVIDEFVEFAKGKVAAMEK</sequence>
<dbReference type="GO" id="GO:0000151">
    <property type="term" value="C:ubiquitin ligase complex"/>
    <property type="evidence" value="ECO:0007669"/>
    <property type="project" value="TreeGrafter"/>
</dbReference>
<dbReference type="GO" id="GO:0097602">
    <property type="term" value="F:cullin family protein binding"/>
    <property type="evidence" value="ECO:0007669"/>
    <property type="project" value="TreeGrafter"/>
</dbReference>
<dbReference type="HOGENOM" id="CLU_047042_0_0_1"/>
<dbReference type="OMA" id="LWCKFLQ"/>
<dbReference type="OrthoDB" id="27198at2759"/>